<reference evidence="5" key="1">
    <citation type="submission" date="2020-05" db="EMBL/GenBank/DDBJ databases">
        <title>Phylogenomic resolution of chytrid fungi.</title>
        <authorList>
            <person name="Stajich J.E."/>
            <person name="Amses K."/>
            <person name="Simmons R."/>
            <person name="Seto K."/>
            <person name="Myers J."/>
            <person name="Bonds A."/>
            <person name="Quandt C.A."/>
            <person name="Barry K."/>
            <person name="Liu P."/>
            <person name="Grigoriev I."/>
            <person name="Longcore J.E."/>
            <person name="James T.Y."/>
        </authorList>
    </citation>
    <scope>NUCLEOTIDE SEQUENCE</scope>
    <source>
        <strain evidence="5">JEL0513</strain>
    </source>
</reference>
<evidence type="ECO:0000259" key="4">
    <source>
        <dbReference type="Pfam" id="PF00135"/>
    </source>
</evidence>
<keyword evidence="2 3" id="KW-0378">Hydrolase</keyword>
<dbReference type="PROSITE" id="PS00122">
    <property type="entry name" value="CARBOXYLESTERASE_B_1"/>
    <property type="match status" value="1"/>
</dbReference>
<dbReference type="Pfam" id="PF00135">
    <property type="entry name" value="COesterase"/>
    <property type="match status" value="1"/>
</dbReference>
<proteinExistence type="inferred from homology"/>
<evidence type="ECO:0000256" key="2">
    <source>
        <dbReference type="ARBA" id="ARBA00022801"/>
    </source>
</evidence>
<dbReference type="AlphaFoldDB" id="A0AAD5SZI2"/>
<dbReference type="InterPro" id="IPR050654">
    <property type="entry name" value="AChE-related_enzymes"/>
</dbReference>
<dbReference type="Proteomes" id="UP001211907">
    <property type="component" value="Unassembled WGS sequence"/>
</dbReference>
<comment type="caution">
    <text evidence="5">The sequence shown here is derived from an EMBL/GenBank/DDBJ whole genome shotgun (WGS) entry which is preliminary data.</text>
</comment>
<dbReference type="InterPro" id="IPR002018">
    <property type="entry name" value="CarbesteraseB"/>
</dbReference>
<dbReference type="InterPro" id="IPR019819">
    <property type="entry name" value="Carboxylesterase_B_CS"/>
</dbReference>
<dbReference type="GO" id="GO:0052689">
    <property type="term" value="F:carboxylic ester hydrolase activity"/>
    <property type="evidence" value="ECO:0007669"/>
    <property type="project" value="TreeGrafter"/>
</dbReference>
<accession>A0AAD5SZI2</accession>
<comment type="similarity">
    <text evidence="1 3">Belongs to the type-B carboxylesterase/lipase family.</text>
</comment>
<dbReference type="InterPro" id="IPR029058">
    <property type="entry name" value="AB_hydrolase_fold"/>
</dbReference>
<dbReference type="EC" id="3.1.1.-" evidence="3"/>
<keyword evidence="6" id="KW-1185">Reference proteome</keyword>
<feature type="chain" id="PRO_5041776950" description="Carboxylic ester hydrolase" evidence="3">
    <location>
        <begin position="27"/>
        <end position="551"/>
    </location>
</feature>
<gene>
    <name evidence="5" type="ORF">HK100_012648</name>
</gene>
<dbReference type="InterPro" id="IPR019826">
    <property type="entry name" value="Carboxylesterase_B_AS"/>
</dbReference>
<evidence type="ECO:0000256" key="3">
    <source>
        <dbReference type="RuleBase" id="RU361235"/>
    </source>
</evidence>
<keyword evidence="3" id="KW-0732">Signal</keyword>
<dbReference type="PANTHER" id="PTHR43918">
    <property type="entry name" value="ACETYLCHOLINESTERASE"/>
    <property type="match status" value="1"/>
</dbReference>
<evidence type="ECO:0000313" key="6">
    <source>
        <dbReference type="Proteomes" id="UP001211907"/>
    </source>
</evidence>
<dbReference type="EMBL" id="JADGJH010000935">
    <property type="protein sequence ID" value="KAJ3120796.1"/>
    <property type="molecule type" value="Genomic_DNA"/>
</dbReference>
<dbReference type="SUPFAM" id="SSF53474">
    <property type="entry name" value="alpha/beta-Hydrolases"/>
    <property type="match status" value="1"/>
</dbReference>
<feature type="signal peptide" evidence="3">
    <location>
        <begin position="1"/>
        <end position="26"/>
    </location>
</feature>
<sequence>MINPIITSLFLLVLQALTITAAPTSAAVGPTVVLRPGKVIGTTTVLGSSATPIVVNKFLGIPFAVTPPKRFLPPEPLYQYSGPVNATAFKGICIQQDNGDALIASETEDCLYLNVYAPSVKKCDDDELLPVLFWIHGGDLKQGTGAEANVDGSSFVANQNVVVVTINYRLNGNVFGFSNAPNLAINQRNVGFLDQRFALQWVQDNIAAFGGDPAKVTIFGESSGASSVDRILTAPPVNTTQPLFRAAILESGQATVSAFANAGGPTAWSTLVNALNCTVPANSTNLEADEFSCVQAADTFTIRSTINANSVYTFSPVNDNVTQQATPFLAAREAGNVAKVPILIGSNGQEGLLLAIIYLIPDFSLVTLPLLEEVLYSLTGSITVVESILPIISAIQAEFPYFDLFEAVAQVYTEAVYQCPAKLVASATTGLGIPTWRYYFNATIPNLQYPGYPSLGAYHGSDVRIVWGTYPAANATNQEIEVSKVIQTAWATFAKDPWSGPGWTEYGQANNSLACLGCNGTGGVELISDVGLDSRCAYYESLYAVTTTPFF</sequence>
<dbReference type="Gene3D" id="3.40.50.1820">
    <property type="entry name" value="alpha/beta hydrolase"/>
    <property type="match status" value="1"/>
</dbReference>
<name>A0AAD5SZI2_9FUNG</name>
<organism evidence="5 6">
    <name type="scientific">Physocladia obscura</name>
    <dbReference type="NCBI Taxonomy" id="109957"/>
    <lineage>
        <taxon>Eukaryota</taxon>
        <taxon>Fungi</taxon>
        <taxon>Fungi incertae sedis</taxon>
        <taxon>Chytridiomycota</taxon>
        <taxon>Chytridiomycota incertae sedis</taxon>
        <taxon>Chytridiomycetes</taxon>
        <taxon>Chytridiales</taxon>
        <taxon>Chytriomycetaceae</taxon>
        <taxon>Physocladia</taxon>
    </lineage>
</organism>
<protein>
    <recommendedName>
        <fullName evidence="3">Carboxylic ester hydrolase</fullName>
        <ecNumber evidence="3">3.1.1.-</ecNumber>
    </recommendedName>
</protein>
<evidence type="ECO:0000313" key="5">
    <source>
        <dbReference type="EMBL" id="KAJ3120796.1"/>
    </source>
</evidence>
<feature type="domain" description="Carboxylesterase type B" evidence="4">
    <location>
        <begin position="30"/>
        <end position="496"/>
    </location>
</feature>
<dbReference type="PANTHER" id="PTHR43918:SF4">
    <property type="entry name" value="CARBOXYLIC ESTER HYDROLASE"/>
    <property type="match status" value="1"/>
</dbReference>
<dbReference type="PROSITE" id="PS00941">
    <property type="entry name" value="CARBOXYLESTERASE_B_2"/>
    <property type="match status" value="1"/>
</dbReference>
<evidence type="ECO:0000256" key="1">
    <source>
        <dbReference type="ARBA" id="ARBA00005964"/>
    </source>
</evidence>